<sequence>MYIEFLISTMNRKDFSFIHEMFKNVQAEDFAVLVINQCTNIALEEVKDCDFRNTRVISVLDKGLSKSRNLALKNAMGEICVLTDDDVVYETNVIKSITKGFEKEIDVLTFQASYVNGKPFKKYSEVGFYHNFRSIMKISSIECAFRLDFLRKTGVKFDELFGLGTNFQACEENIFFLDLLNQKARMLYEPLKLVVHPYEETGGVLNEKGVYTRGAVFYRMFGLSGLIIAWLFVLKKKEVIKKEKISLFYSFRLIWKGFWDYSKIEKK</sequence>
<keyword evidence="4" id="KW-1185">Reference proteome</keyword>
<feature type="domain" description="Glycosyltransferase 2-like" evidence="2">
    <location>
        <begin position="6"/>
        <end position="125"/>
    </location>
</feature>
<keyword evidence="3" id="KW-0808">Transferase</keyword>
<comment type="caution">
    <text evidence="3">The sequence shown here is derived from an EMBL/GenBank/DDBJ whole genome shotgun (WGS) entry which is preliminary data.</text>
</comment>
<evidence type="ECO:0000313" key="3">
    <source>
        <dbReference type="EMBL" id="PVX50752.1"/>
    </source>
</evidence>
<keyword evidence="1" id="KW-1133">Transmembrane helix</keyword>
<feature type="transmembrane region" description="Helical" evidence="1">
    <location>
        <begin position="216"/>
        <end position="234"/>
    </location>
</feature>
<dbReference type="OrthoDB" id="9778406at2"/>
<dbReference type="SUPFAM" id="SSF53448">
    <property type="entry name" value="Nucleotide-diphospho-sugar transferases"/>
    <property type="match status" value="1"/>
</dbReference>
<keyword evidence="1" id="KW-0472">Membrane</keyword>
<dbReference type="CDD" id="cd00761">
    <property type="entry name" value="Glyco_tranf_GTA_type"/>
    <property type="match status" value="1"/>
</dbReference>
<dbReference type="Gene3D" id="3.90.550.10">
    <property type="entry name" value="Spore Coat Polysaccharide Biosynthesis Protein SpsA, Chain A"/>
    <property type="match status" value="1"/>
</dbReference>
<dbReference type="InterPro" id="IPR029044">
    <property type="entry name" value="Nucleotide-diphossugar_trans"/>
</dbReference>
<dbReference type="InterPro" id="IPR001173">
    <property type="entry name" value="Glyco_trans_2-like"/>
</dbReference>
<dbReference type="Pfam" id="PF00535">
    <property type="entry name" value="Glycos_transf_2"/>
    <property type="match status" value="1"/>
</dbReference>
<proteinExistence type="predicted"/>
<dbReference type="GO" id="GO:0016740">
    <property type="term" value="F:transferase activity"/>
    <property type="evidence" value="ECO:0007669"/>
    <property type="project" value="UniProtKB-KW"/>
</dbReference>
<keyword evidence="1" id="KW-0812">Transmembrane</keyword>
<name>A0A7L4UQ85_BALHA</name>
<evidence type="ECO:0000313" key="4">
    <source>
        <dbReference type="Proteomes" id="UP000251835"/>
    </source>
</evidence>
<gene>
    <name evidence="3" type="ORF">C7377_1068</name>
</gene>
<evidence type="ECO:0000256" key="1">
    <source>
        <dbReference type="SAM" id="Phobius"/>
    </source>
</evidence>
<reference evidence="3 4" key="1">
    <citation type="submission" date="2018-05" db="EMBL/GenBank/DDBJ databases">
        <title>Genomic Encyclopedia of Type Strains, Phase IV (KMG-IV): sequencing the most valuable type-strain genomes for metagenomic binning, comparative biology and taxonomic classification.</title>
        <authorList>
            <person name="Goeker M."/>
        </authorList>
    </citation>
    <scope>NUCLEOTIDE SEQUENCE [LARGE SCALE GENOMIC DNA]</scope>
    <source>
        <strain evidence="3 4">DSM 28579</strain>
    </source>
</reference>
<accession>A0A7L4UQ85</accession>
<dbReference type="EMBL" id="QENZ01000004">
    <property type="protein sequence ID" value="PVX50752.1"/>
    <property type="molecule type" value="Genomic_DNA"/>
</dbReference>
<dbReference type="Proteomes" id="UP000251835">
    <property type="component" value="Unassembled WGS sequence"/>
</dbReference>
<dbReference type="AlphaFoldDB" id="A0A7L4UQ85"/>
<protein>
    <submittedName>
        <fullName evidence="3">Glycosyl transferase family 2</fullName>
    </submittedName>
</protein>
<organism evidence="3 4">
    <name type="scientific">Balneicella halophila</name>
    <dbReference type="NCBI Taxonomy" id="1537566"/>
    <lineage>
        <taxon>Bacteria</taxon>
        <taxon>Pseudomonadati</taxon>
        <taxon>Bacteroidota</taxon>
        <taxon>Bacteroidia</taxon>
        <taxon>Bacteroidales</taxon>
        <taxon>Balneicellaceae</taxon>
        <taxon>Balneicella</taxon>
    </lineage>
</organism>
<evidence type="ECO:0000259" key="2">
    <source>
        <dbReference type="Pfam" id="PF00535"/>
    </source>
</evidence>